<reference evidence="2" key="1">
    <citation type="submission" date="2014-11" db="EMBL/GenBank/DDBJ databases">
        <authorList>
            <person name="Amaro Gonzalez C."/>
        </authorList>
    </citation>
    <scope>NUCLEOTIDE SEQUENCE</scope>
</reference>
<protein>
    <submittedName>
        <fullName evidence="2">Uncharacterized protein</fullName>
    </submittedName>
</protein>
<name>A0A0E9WX50_ANGAN</name>
<accession>A0A0E9WX50</accession>
<reference evidence="2" key="2">
    <citation type="journal article" date="2015" name="Fish Shellfish Immunol.">
        <title>Early steps in the European eel (Anguilla anguilla)-Vibrio vulnificus interaction in the gills: Role of the RtxA13 toxin.</title>
        <authorList>
            <person name="Callol A."/>
            <person name="Pajuelo D."/>
            <person name="Ebbesson L."/>
            <person name="Teles M."/>
            <person name="MacKenzie S."/>
            <person name="Amaro C."/>
        </authorList>
    </citation>
    <scope>NUCLEOTIDE SEQUENCE</scope>
</reference>
<dbReference type="AlphaFoldDB" id="A0A0E9WX50"/>
<sequence length="87" mass="9874">MYRTWLGIEIQSEHSLAVLAFWHNREVMCHKTEPLSEKEKGKKKKGKKTTAGQTGKGLRFSRGKRHVDPGCHPQRGVTVVTADFDIN</sequence>
<feature type="region of interest" description="Disordered" evidence="1">
    <location>
        <begin position="32"/>
        <end position="74"/>
    </location>
</feature>
<organism evidence="2">
    <name type="scientific">Anguilla anguilla</name>
    <name type="common">European freshwater eel</name>
    <name type="synonym">Muraena anguilla</name>
    <dbReference type="NCBI Taxonomy" id="7936"/>
    <lineage>
        <taxon>Eukaryota</taxon>
        <taxon>Metazoa</taxon>
        <taxon>Chordata</taxon>
        <taxon>Craniata</taxon>
        <taxon>Vertebrata</taxon>
        <taxon>Euteleostomi</taxon>
        <taxon>Actinopterygii</taxon>
        <taxon>Neopterygii</taxon>
        <taxon>Teleostei</taxon>
        <taxon>Anguilliformes</taxon>
        <taxon>Anguillidae</taxon>
        <taxon>Anguilla</taxon>
    </lineage>
</organism>
<evidence type="ECO:0000256" key="1">
    <source>
        <dbReference type="SAM" id="MobiDB-lite"/>
    </source>
</evidence>
<proteinExistence type="predicted"/>
<dbReference type="EMBL" id="GBXM01014539">
    <property type="protein sequence ID" value="JAH94038.1"/>
    <property type="molecule type" value="Transcribed_RNA"/>
</dbReference>
<evidence type="ECO:0000313" key="2">
    <source>
        <dbReference type="EMBL" id="JAH94038.1"/>
    </source>
</evidence>